<reference evidence="3" key="1">
    <citation type="submission" date="2016-10" db="EMBL/GenBank/DDBJ databases">
        <authorList>
            <person name="Varghese N."/>
            <person name="Submissions S."/>
        </authorList>
    </citation>
    <scope>NUCLEOTIDE SEQUENCE [LARGE SCALE GENOMIC DNA]</scope>
    <source>
        <strain evidence="3">DSM 26348</strain>
    </source>
</reference>
<evidence type="ECO:0000313" key="3">
    <source>
        <dbReference type="Proteomes" id="UP000199518"/>
    </source>
</evidence>
<feature type="signal peptide" evidence="1">
    <location>
        <begin position="1"/>
        <end position="23"/>
    </location>
</feature>
<evidence type="ECO:0000256" key="1">
    <source>
        <dbReference type="SAM" id="SignalP"/>
    </source>
</evidence>
<dbReference type="EMBL" id="FOQD01000016">
    <property type="protein sequence ID" value="SFJ19782.1"/>
    <property type="molecule type" value="Genomic_DNA"/>
</dbReference>
<keyword evidence="3" id="KW-1185">Reference proteome</keyword>
<organism evidence="2 3">
    <name type="scientific">Planctomicrobium piriforme</name>
    <dbReference type="NCBI Taxonomy" id="1576369"/>
    <lineage>
        <taxon>Bacteria</taxon>
        <taxon>Pseudomonadati</taxon>
        <taxon>Planctomycetota</taxon>
        <taxon>Planctomycetia</taxon>
        <taxon>Planctomycetales</taxon>
        <taxon>Planctomycetaceae</taxon>
        <taxon>Planctomicrobium</taxon>
    </lineage>
</organism>
<dbReference type="AlphaFoldDB" id="A0A1I3PE76"/>
<sequence>MKRYILIALTALALMSLAPTVQAAGRSTASVNRAERNGVFARMMELERRKNAAIRRALGWE</sequence>
<accession>A0A1I3PE76</accession>
<dbReference type="RefSeq" id="WP_139228596.1">
    <property type="nucleotide sequence ID" value="NZ_FOQD01000016.1"/>
</dbReference>
<name>A0A1I3PE76_9PLAN</name>
<proteinExistence type="predicted"/>
<evidence type="ECO:0000313" key="2">
    <source>
        <dbReference type="EMBL" id="SFJ19782.1"/>
    </source>
</evidence>
<dbReference type="STRING" id="1576369.SAMN05421753_116125"/>
<feature type="chain" id="PRO_5011779046" evidence="1">
    <location>
        <begin position="24"/>
        <end position="61"/>
    </location>
</feature>
<keyword evidence="1" id="KW-0732">Signal</keyword>
<gene>
    <name evidence="2" type="ORF">SAMN05421753_116125</name>
</gene>
<protein>
    <submittedName>
        <fullName evidence="2">Uncharacterized protein</fullName>
    </submittedName>
</protein>
<dbReference type="Proteomes" id="UP000199518">
    <property type="component" value="Unassembled WGS sequence"/>
</dbReference>